<dbReference type="Pfam" id="PF08718">
    <property type="entry name" value="GLTP"/>
    <property type="match status" value="1"/>
</dbReference>
<organism evidence="4 5">
    <name type="scientific">Knufia obscura</name>
    <dbReference type="NCBI Taxonomy" id="1635080"/>
    <lineage>
        <taxon>Eukaryota</taxon>
        <taxon>Fungi</taxon>
        <taxon>Dikarya</taxon>
        <taxon>Ascomycota</taxon>
        <taxon>Pezizomycotina</taxon>
        <taxon>Eurotiomycetes</taxon>
        <taxon>Chaetothyriomycetidae</taxon>
        <taxon>Chaetothyriales</taxon>
        <taxon>Trichomeriaceae</taxon>
        <taxon>Knufia</taxon>
    </lineage>
</organism>
<dbReference type="Proteomes" id="UP001334248">
    <property type="component" value="Unassembled WGS sequence"/>
</dbReference>
<evidence type="ECO:0000313" key="4">
    <source>
        <dbReference type="EMBL" id="KAK5936664.1"/>
    </source>
</evidence>
<evidence type="ECO:0000256" key="1">
    <source>
        <dbReference type="ARBA" id="ARBA00022448"/>
    </source>
</evidence>
<evidence type="ECO:0000313" key="5">
    <source>
        <dbReference type="Proteomes" id="UP001334248"/>
    </source>
</evidence>
<gene>
    <name evidence="4" type="ORF">PMZ80_011129</name>
</gene>
<evidence type="ECO:0000256" key="2">
    <source>
        <dbReference type="SAM" id="MobiDB-lite"/>
    </source>
</evidence>
<protein>
    <recommendedName>
        <fullName evidence="3">Glycolipid transfer protein domain-containing protein</fullName>
    </recommendedName>
</protein>
<dbReference type="EMBL" id="JAVHJV010000025">
    <property type="protein sequence ID" value="KAK5936664.1"/>
    <property type="molecule type" value="Genomic_DNA"/>
</dbReference>
<dbReference type="InterPro" id="IPR036497">
    <property type="entry name" value="GLTP_sf"/>
</dbReference>
<dbReference type="PANTHER" id="PTHR10219">
    <property type="entry name" value="GLYCOLIPID TRANSFER PROTEIN-RELATED"/>
    <property type="match status" value="1"/>
</dbReference>
<proteinExistence type="predicted"/>
<feature type="domain" description="Glycolipid transfer protein" evidence="3">
    <location>
        <begin position="117"/>
        <end position="268"/>
    </location>
</feature>
<sequence length="305" mass="33279">MLSNTTIWSRTLQLVVGILLICNIAAAFDYSHVKHPRQFLKRVPRIEINIPGGNTPNRGGGGRDGGGRDGGRGGGDRDYAGGRGGMRGYDGPWHQGSFFGRQSKKFDDVPIDGDNGIHTSEFLDAAQALPSLIDVLDTATFLPASQDSLNNIQKIRKRYQAAQGSSGTLQKLVQSEKDAKVSYSGSASEALLWLTRGLDFTAQSLRNDLKDNKDIPADSSSPKKPLSDAFKKTYPGTLKRFQSGTQQAAFGAAWSLVPDRRDFYRKIGQSDSSQAGLEDTEKWVTALENIVGILNGFIEKPESRW</sequence>
<name>A0ABR0R8Z1_9EURO</name>
<evidence type="ECO:0000259" key="3">
    <source>
        <dbReference type="Pfam" id="PF08718"/>
    </source>
</evidence>
<keyword evidence="5" id="KW-1185">Reference proteome</keyword>
<accession>A0ABR0R8Z1</accession>
<feature type="region of interest" description="Disordered" evidence="2">
    <location>
        <begin position="48"/>
        <end position="86"/>
    </location>
</feature>
<comment type="caution">
    <text evidence="4">The sequence shown here is derived from an EMBL/GenBank/DDBJ whole genome shotgun (WGS) entry which is preliminary data.</text>
</comment>
<keyword evidence="1" id="KW-0813">Transport</keyword>
<dbReference type="GeneID" id="90004578"/>
<dbReference type="SUPFAM" id="SSF110004">
    <property type="entry name" value="Glycolipid transfer protein, GLTP"/>
    <property type="match status" value="1"/>
</dbReference>
<dbReference type="InterPro" id="IPR014830">
    <property type="entry name" value="Glycolipid_transfer_prot_dom"/>
</dbReference>
<dbReference type="RefSeq" id="XP_064724754.1">
    <property type="nucleotide sequence ID" value="XM_064879517.1"/>
</dbReference>
<dbReference type="Gene3D" id="1.10.3520.10">
    <property type="entry name" value="Glycolipid transfer protein"/>
    <property type="match status" value="1"/>
</dbReference>
<feature type="compositionally biased region" description="Basic and acidic residues" evidence="2">
    <location>
        <begin position="65"/>
        <end position="80"/>
    </location>
</feature>
<reference evidence="4 5" key="1">
    <citation type="journal article" date="2023" name="Res Sq">
        <title>Genomic and morphological characterization of Knufia obscura isolated from the Mars 2020 spacecraft assembly facility.</title>
        <authorList>
            <person name="Chander A.M."/>
            <person name="Teixeira M.M."/>
            <person name="Singh N.K."/>
            <person name="Williams M.P."/>
            <person name="Parker C.W."/>
            <person name="Leo P."/>
            <person name="Stajich J.E."/>
            <person name="Torok T."/>
            <person name="Tighe S."/>
            <person name="Mason C.E."/>
            <person name="Venkateswaran K."/>
        </authorList>
    </citation>
    <scope>NUCLEOTIDE SEQUENCE [LARGE SCALE GENOMIC DNA]</scope>
    <source>
        <strain evidence="4 5">CCFEE 5817</strain>
    </source>
</reference>
<dbReference type="PANTHER" id="PTHR10219:SF25">
    <property type="entry name" value="PLECKSTRIN HOMOLOGY DOMAIN-CONTAINING FAMILY A MEMBER 8"/>
    <property type="match status" value="1"/>
</dbReference>